<accession>A0AAQ3NUX6</accession>
<dbReference type="AlphaFoldDB" id="A0AAQ3NUX6"/>
<evidence type="ECO:0000313" key="2">
    <source>
        <dbReference type="Proteomes" id="UP001374535"/>
    </source>
</evidence>
<dbReference type="EMBL" id="CP144698">
    <property type="protein sequence ID" value="WVZ16514.1"/>
    <property type="molecule type" value="Genomic_DNA"/>
</dbReference>
<proteinExistence type="predicted"/>
<organism evidence="1 2">
    <name type="scientific">Vigna mungo</name>
    <name type="common">Black gram</name>
    <name type="synonym">Phaseolus mungo</name>
    <dbReference type="NCBI Taxonomy" id="3915"/>
    <lineage>
        <taxon>Eukaryota</taxon>
        <taxon>Viridiplantae</taxon>
        <taxon>Streptophyta</taxon>
        <taxon>Embryophyta</taxon>
        <taxon>Tracheophyta</taxon>
        <taxon>Spermatophyta</taxon>
        <taxon>Magnoliopsida</taxon>
        <taxon>eudicotyledons</taxon>
        <taxon>Gunneridae</taxon>
        <taxon>Pentapetalae</taxon>
        <taxon>rosids</taxon>
        <taxon>fabids</taxon>
        <taxon>Fabales</taxon>
        <taxon>Fabaceae</taxon>
        <taxon>Papilionoideae</taxon>
        <taxon>50 kb inversion clade</taxon>
        <taxon>NPAAA clade</taxon>
        <taxon>indigoferoid/millettioid clade</taxon>
        <taxon>Phaseoleae</taxon>
        <taxon>Vigna</taxon>
    </lineage>
</organism>
<name>A0AAQ3NUX6_VIGMU</name>
<evidence type="ECO:0000313" key="1">
    <source>
        <dbReference type="EMBL" id="WVZ16514.1"/>
    </source>
</evidence>
<sequence>MVSLQYLSLTRPGIALNTNKLAQHLHLGKCSANLSCLLRCRLSSSRKQCFVAHSSIEAEYKALADTASELQWVLSLFTELGHMPTTNPVIYCDNVGATNLSANPFRVSFVSTDDQLADILTKPMLHPWFDSLLSKLHLSSRSRTREAVFGSHCFVFGYPLLRRGVFDSEGVYSVPEWMYSVSLEEFAWKLCRYGAILFDKGEGCKVEDAAYHLVRMKKRTMRPMLREITKGKGFAPCRSVGVGGEDFEGGVVWEKREKEVEVGSEREWSAKLSIGITSDATYACFGPELLFLSLFHAQEAKITVKQKLEKDPGNSKEAAIYGRQLANGECVTTLSRERNKIALKHNTKKANFNQEKKEERQRIKKSETITDCRKRVKEEVPQARKGRGRKRKWRRGRRYQKLNVAKSRRRRLFTMRRLSAWELGEEH</sequence>
<protein>
    <submittedName>
        <fullName evidence="1">Uncharacterized protein</fullName>
    </submittedName>
</protein>
<keyword evidence="2" id="KW-1185">Reference proteome</keyword>
<gene>
    <name evidence="1" type="ORF">V8G54_009496</name>
</gene>
<dbReference type="CDD" id="cd09272">
    <property type="entry name" value="RNase_HI_RT_Ty1"/>
    <property type="match status" value="1"/>
</dbReference>
<dbReference type="Proteomes" id="UP001374535">
    <property type="component" value="Chromosome 3"/>
</dbReference>
<reference evidence="1 2" key="1">
    <citation type="journal article" date="2023" name="Life. Sci Alliance">
        <title>Evolutionary insights into 3D genome organization and epigenetic landscape of Vigna mungo.</title>
        <authorList>
            <person name="Junaid A."/>
            <person name="Singh B."/>
            <person name="Bhatia S."/>
        </authorList>
    </citation>
    <scope>NUCLEOTIDE SEQUENCE [LARGE SCALE GENOMIC DNA]</scope>
    <source>
        <strain evidence="1">Urdbean</strain>
    </source>
</reference>